<organism evidence="1 2">
    <name type="scientific">Streptomyces mirabilis</name>
    <dbReference type="NCBI Taxonomy" id="68239"/>
    <lineage>
        <taxon>Bacteria</taxon>
        <taxon>Bacillati</taxon>
        <taxon>Actinomycetota</taxon>
        <taxon>Actinomycetes</taxon>
        <taxon>Kitasatosporales</taxon>
        <taxon>Streptomycetaceae</taxon>
        <taxon>Streptomyces</taxon>
    </lineage>
</organism>
<evidence type="ECO:0000313" key="1">
    <source>
        <dbReference type="EMBL" id="SFG69511.1"/>
    </source>
</evidence>
<dbReference type="AlphaFoldDB" id="A0A1I2U4H9"/>
<proteinExistence type="predicted"/>
<dbReference type="Proteomes" id="UP000181942">
    <property type="component" value="Unassembled WGS sequence"/>
</dbReference>
<evidence type="ECO:0000313" key="2">
    <source>
        <dbReference type="Proteomes" id="UP000181942"/>
    </source>
</evidence>
<dbReference type="OrthoDB" id="4485313at2"/>
<accession>A0A1I2U4H9</accession>
<reference evidence="1 2" key="1">
    <citation type="submission" date="2016-10" db="EMBL/GenBank/DDBJ databases">
        <authorList>
            <person name="de Groot N.N."/>
        </authorList>
    </citation>
    <scope>NUCLEOTIDE SEQUENCE [LARGE SCALE GENOMIC DNA]</scope>
    <source>
        <strain evidence="1 2">OK461</strain>
    </source>
</reference>
<gene>
    <name evidence="1" type="ORF">SAMN02787118_12655</name>
</gene>
<dbReference type="EMBL" id="FONR01000026">
    <property type="protein sequence ID" value="SFG69511.1"/>
    <property type="molecule type" value="Genomic_DNA"/>
</dbReference>
<name>A0A1I2U4H9_9ACTN</name>
<protein>
    <submittedName>
        <fullName evidence="1">Uncharacterized protein</fullName>
    </submittedName>
</protein>
<dbReference type="RefSeq" id="WP_075032531.1">
    <property type="nucleotide sequence ID" value="NZ_FONR01000026.1"/>
</dbReference>
<sequence>MRVLVSGEVQVDYGQIFVESGGDECDLHDAFAGQEGVGLCGGGTDGTLFLLTGLRIGGVGFTAELHDSRPVLDETWEEIVEVPFRPVSEETKLRQWNWKKWWELGLEVRDYRVRYSATGMDAGRSKNVREDDESQTDDRYLLQFWPAPPEPARLLKQTGSTAASWHDFATSPVG</sequence>